<dbReference type="PANTHER" id="PTHR13857:SF20">
    <property type="entry name" value="DNA DC-DU-EDITING ENZYME APOBEC-3G"/>
    <property type="match status" value="1"/>
</dbReference>
<comment type="catalytic activity">
    <reaction evidence="18">
        <text>a 2'-deoxycytidine in single-stranded DNA + H2O + H(+) = a 2'-deoxyuridine in single-stranded DNA + NH4(+)</text>
        <dbReference type="Rhea" id="RHEA:50948"/>
        <dbReference type="Rhea" id="RHEA-COMP:12846"/>
        <dbReference type="Rhea" id="RHEA-COMP:12847"/>
        <dbReference type="ChEBI" id="CHEBI:15377"/>
        <dbReference type="ChEBI" id="CHEBI:15378"/>
        <dbReference type="ChEBI" id="CHEBI:28938"/>
        <dbReference type="ChEBI" id="CHEBI:85452"/>
        <dbReference type="ChEBI" id="CHEBI:133902"/>
        <dbReference type="EC" id="3.5.4.38"/>
    </reaction>
</comment>
<dbReference type="SUPFAM" id="SSF53927">
    <property type="entry name" value="Cytidine deaminase-like"/>
    <property type="match status" value="1"/>
</dbReference>
<dbReference type="InterPro" id="IPR016193">
    <property type="entry name" value="Cytidine_deaminase-like"/>
</dbReference>
<evidence type="ECO:0000256" key="18">
    <source>
        <dbReference type="ARBA" id="ARBA00049114"/>
    </source>
</evidence>
<dbReference type="GO" id="GO:0045869">
    <property type="term" value="P:negative regulation of single stranded viral RNA replication via double stranded DNA intermediate"/>
    <property type="evidence" value="ECO:0007669"/>
    <property type="project" value="TreeGrafter"/>
</dbReference>
<evidence type="ECO:0000256" key="5">
    <source>
        <dbReference type="ARBA" id="ARBA00020239"/>
    </source>
</evidence>
<dbReference type="Proteomes" id="UP000245340">
    <property type="component" value="Unplaced"/>
</dbReference>
<keyword evidence="21" id="KW-1185">Reference proteome</keyword>
<keyword evidence="8" id="KW-0399">Innate immunity</keyword>
<dbReference type="RefSeq" id="XP_004417582.1">
    <property type="nucleotide sequence ID" value="XM_004417525.1"/>
</dbReference>
<evidence type="ECO:0000256" key="19">
    <source>
        <dbReference type="SAM" id="MobiDB-lite"/>
    </source>
</evidence>
<keyword evidence="13" id="KW-0391">Immunity</keyword>
<feature type="compositionally biased region" description="Gly residues" evidence="19">
    <location>
        <begin position="279"/>
        <end position="290"/>
    </location>
</feature>
<keyword evidence="11" id="KW-0378">Hydrolase</keyword>
<evidence type="ECO:0000313" key="21">
    <source>
        <dbReference type="Proteomes" id="UP000245340"/>
    </source>
</evidence>
<gene>
    <name evidence="22" type="primary">LOC101378450</name>
</gene>
<evidence type="ECO:0000256" key="3">
    <source>
        <dbReference type="ARBA" id="ARBA00004201"/>
    </source>
</evidence>
<dbReference type="GO" id="GO:0045087">
    <property type="term" value="P:innate immune response"/>
    <property type="evidence" value="ECO:0007669"/>
    <property type="project" value="UniProtKB-KW"/>
</dbReference>
<comment type="cofactor">
    <cofactor evidence="1">
        <name>Zn(2+)</name>
        <dbReference type="ChEBI" id="CHEBI:29105"/>
    </cofactor>
</comment>
<dbReference type="InterPro" id="IPR002125">
    <property type="entry name" value="CMP_dCMP_dom"/>
</dbReference>
<evidence type="ECO:0000256" key="17">
    <source>
        <dbReference type="ARBA" id="ARBA00032972"/>
    </source>
</evidence>
<dbReference type="GO" id="GO:0004126">
    <property type="term" value="F:cytidine deaminase activity"/>
    <property type="evidence" value="ECO:0007669"/>
    <property type="project" value="TreeGrafter"/>
</dbReference>
<keyword evidence="6" id="KW-0963">Cytoplasm</keyword>
<dbReference type="GO" id="GO:0070383">
    <property type="term" value="P:DNA cytosine deamination"/>
    <property type="evidence" value="ECO:0007669"/>
    <property type="project" value="TreeGrafter"/>
</dbReference>
<dbReference type="PROSITE" id="PS51747">
    <property type="entry name" value="CYT_DCMP_DEAMINASES_2"/>
    <property type="match status" value="1"/>
</dbReference>
<dbReference type="GO" id="GO:0016554">
    <property type="term" value="P:cytidine to uridine editing"/>
    <property type="evidence" value="ECO:0007669"/>
    <property type="project" value="TreeGrafter"/>
</dbReference>
<comment type="similarity">
    <text evidence="4">Belongs to the cytidine and deoxycytidylate deaminase family.</text>
</comment>
<dbReference type="CDD" id="cd01283">
    <property type="entry name" value="cytidine_deaminase"/>
    <property type="match status" value="1"/>
</dbReference>
<dbReference type="Gene3D" id="3.40.140.10">
    <property type="entry name" value="Cytidine Deaminase, domain 2"/>
    <property type="match status" value="1"/>
</dbReference>
<proteinExistence type="inferred from homology"/>
<evidence type="ECO:0000256" key="13">
    <source>
        <dbReference type="ARBA" id="ARBA00022859"/>
    </source>
</evidence>
<protein>
    <recommendedName>
        <fullName evidence="5">DNA dC-&gt;dU-editing enzyme APOBEC-3G</fullName>
        <ecNumber evidence="16">3.5.4.38</ecNumber>
    </recommendedName>
    <alternativeName>
        <fullName evidence="17">Deoxycytidine deaminase</fullName>
    </alternativeName>
</protein>
<dbReference type="InterPro" id="IPR016192">
    <property type="entry name" value="APOBEC/CMP_deaminase_Zn-bd"/>
</dbReference>
<sequence length="298" mass="32481">MWGDRQHSLEQGPGMKALLRLLRPDAPAPPAAPGLLRDPWGLLLFVAPFLPARARPTEPRQLRPSLLGPEVPCHAESRLLEQIQSWDLDPKLHYRVTCFLSWSPCTDCAQDMAQFLKENSHVSLSLFASRLYTRGHYDEGLRTLKRAGASMAIMTSREFEHCWNAFVHHKGNPFQPWPGLATESQKFSEKLQRILRVRLLPPSLPPCHLPCPPPSSPLPGLFLPLSEPPLPPSGALAAGGSAQAFLRPSATPRSLLTDFCGPVRAQGVSQPHTHVQRRGPGGVAGAGAGGTTKVDTPS</sequence>
<comment type="subcellular location">
    <subcellularLocation>
        <location evidence="3">Cytoplasm</location>
        <location evidence="3">P-body</location>
    </subcellularLocation>
    <subcellularLocation>
        <location evidence="2">Nucleus</location>
    </subcellularLocation>
</comment>
<feature type="domain" description="CMP/dCMP-type deaminase" evidence="20">
    <location>
        <begin position="38"/>
        <end position="144"/>
    </location>
</feature>
<accession>A0A9B0HFS9</accession>
<keyword evidence="10" id="KW-0677">Repeat</keyword>
<evidence type="ECO:0000256" key="2">
    <source>
        <dbReference type="ARBA" id="ARBA00004123"/>
    </source>
</evidence>
<name>A0A9B0HFS9_ODORO</name>
<evidence type="ECO:0000256" key="6">
    <source>
        <dbReference type="ARBA" id="ARBA00022490"/>
    </source>
</evidence>
<keyword evidence="12" id="KW-0862">Zinc</keyword>
<evidence type="ECO:0000256" key="10">
    <source>
        <dbReference type="ARBA" id="ARBA00022737"/>
    </source>
</evidence>
<dbReference type="GO" id="GO:0005634">
    <property type="term" value="C:nucleus"/>
    <property type="evidence" value="ECO:0007669"/>
    <property type="project" value="UniProtKB-SubCell"/>
</dbReference>
<evidence type="ECO:0000256" key="1">
    <source>
        <dbReference type="ARBA" id="ARBA00001947"/>
    </source>
</evidence>
<dbReference type="GO" id="GO:0008270">
    <property type="term" value="F:zinc ion binding"/>
    <property type="evidence" value="ECO:0007669"/>
    <property type="project" value="InterPro"/>
</dbReference>
<keyword evidence="15" id="KW-0539">Nucleus</keyword>
<evidence type="ECO:0000259" key="20">
    <source>
        <dbReference type="PROSITE" id="PS51747"/>
    </source>
</evidence>
<keyword evidence="9" id="KW-0479">Metal-binding</keyword>
<dbReference type="EC" id="3.5.4.38" evidence="16"/>
<evidence type="ECO:0000256" key="4">
    <source>
        <dbReference type="ARBA" id="ARBA00006576"/>
    </source>
</evidence>
<dbReference type="GO" id="GO:0051607">
    <property type="term" value="P:defense response to virus"/>
    <property type="evidence" value="ECO:0007669"/>
    <property type="project" value="UniProtKB-KW"/>
</dbReference>
<dbReference type="Pfam" id="PF18772">
    <property type="entry name" value="APOBEC2"/>
    <property type="match status" value="1"/>
</dbReference>
<dbReference type="AlphaFoldDB" id="A0A9B0HFS9"/>
<evidence type="ECO:0000256" key="12">
    <source>
        <dbReference type="ARBA" id="ARBA00022833"/>
    </source>
</evidence>
<evidence type="ECO:0000256" key="9">
    <source>
        <dbReference type="ARBA" id="ARBA00022723"/>
    </source>
</evidence>
<keyword evidence="7" id="KW-0597">Phosphoprotein</keyword>
<evidence type="ECO:0000256" key="16">
    <source>
        <dbReference type="ARBA" id="ARBA00029489"/>
    </source>
</evidence>
<evidence type="ECO:0000256" key="7">
    <source>
        <dbReference type="ARBA" id="ARBA00022553"/>
    </source>
</evidence>
<organism evidence="21 22">
    <name type="scientific">Odobenus rosmarus divergens</name>
    <name type="common">Pacific walrus</name>
    <dbReference type="NCBI Taxonomy" id="9708"/>
    <lineage>
        <taxon>Eukaryota</taxon>
        <taxon>Metazoa</taxon>
        <taxon>Chordata</taxon>
        <taxon>Craniata</taxon>
        <taxon>Vertebrata</taxon>
        <taxon>Euteleostomi</taxon>
        <taxon>Mammalia</taxon>
        <taxon>Eutheria</taxon>
        <taxon>Laurasiatheria</taxon>
        <taxon>Carnivora</taxon>
        <taxon>Caniformia</taxon>
        <taxon>Pinnipedia</taxon>
        <taxon>Odobenidae</taxon>
        <taxon>Odobenus</taxon>
    </lineage>
</organism>
<dbReference type="InterPro" id="IPR050610">
    <property type="entry name" value="APOBEC_Cyt_Deaminase"/>
</dbReference>
<feature type="region of interest" description="Disordered" evidence="19">
    <location>
        <begin position="267"/>
        <end position="298"/>
    </location>
</feature>
<evidence type="ECO:0000256" key="11">
    <source>
        <dbReference type="ARBA" id="ARBA00022801"/>
    </source>
</evidence>
<dbReference type="PANTHER" id="PTHR13857">
    <property type="entry name" value="MRNA EDITING ENZYME"/>
    <property type="match status" value="1"/>
</dbReference>
<reference evidence="22" key="1">
    <citation type="submission" date="2025-08" db="UniProtKB">
        <authorList>
            <consortium name="RefSeq"/>
        </authorList>
    </citation>
    <scope>IDENTIFICATION</scope>
</reference>
<evidence type="ECO:0000256" key="8">
    <source>
        <dbReference type="ARBA" id="ARBA00022588"/>
    </source>
</evidence>
<evidence type="ECO:0000256" key="14">
    <source>
        <dbReference type="ARBA" id="ARBA00023118"/>
    </source>
</evidence>
<evidence type="ECO:0000313" key="22">
    <source>
        <dbReference type="RefSeq" id="XP_004417582.1"/>
    </source>
</evidence>
<dbReference type="GO" id="GO:0003723">
    <property type="term" value="F:RNA binding"/>
    <property type="evidence" value="ECO:0007669"/>
    <property type="project" value="TreeGrafter"/>
</dbReference>
<dbReference type="GO" id="GO:0000932">
    <property type="term" value="C:P-body"/>
    <property type="evidence" value="ECO:0007669"/>
    <property type="project" value="UniProtKB-SubCell"/>
</dbReference>
<keyword evidence="14" id="KW-0051">Antiviral defense</keyword>
<dbReference type="PROSITE" id="PS00903">
    <property type="entry name" value="CYT_DCMP_DEAMINASES_1"/>
    <property type="match status" value="1"/>
</dbReference>
<evidence type="ECO:0000256" key="15">
    <source>
        <dbReference type="ARBA" id="ARBA00023242"/>
    </source>
</evidence>